<name>A0AAP5H4H8_PAEAM</name>
<comment type="caution">
    <text evidence="2">The sequence shown here is derived from an EMBL/GenBank/DDBJ whole genome shotgun (WGS) entry which is preliminary data.</text>
</comment>
<dbReference type="RefSeq" id="WP_310144153.1">
    <property type="nucleotide sequence ID" value="NZ_JAVDTR010000015.1"/>
</dbReference>
<protein>
    <submittedName>
        <fullName evidence="2">Uncharacterized protein</fullName>
    </submittedName>
</protein>
<dbReference type="AlphaFoldDB" id="A0AAP5H4H8"/>
<keyword evidence="1" id="KW-0472">Membrane</keyword>
<dbReference type="Proteomes" id="UP001254832">
    <property type="component" value="Unassembled WGS sequence"/>
</dbReference>
<gene>
    <name evidence="2" type="ORF">J2W91_004680</name>
</gene>
<sequence>MKLKLIVTIPIILVTVIVSYLTLPWLFIFIFGKLEPNPPRPENTYGEFPFQLVYVIDGETKEIEDTLICEFKGFGWDEGNGKIIKWDARLAKGTVDYHNGIELFGGVIAGQGSTFITIDIGSPQYYLGYKEYKNYSPGRVSISSPPASGAINEDELWNKYNIKIIEMKFSQPLIGNGISGDESSTYRDMDTAQLSVKGVAVSPQKMNYPSNTKKIVLILRNATDKQLLFEQSFCIQRKLMLNGKMYTMK</sequence>
<proteinExistence type="predicted"/>
<evidence type="ECO:0000256" key="1">
    <source>
        <dbReference type="SAM" id="Phobius"/>
    </source>
</evidence>
<feature type="transmembrane region" description="Helical" evidence="1">
    <location>
        <begin position="6"/>
        <end position="31"/>
    </location>
</feature>
<keyword evidence="1" id="KW-0812">Transmembrane</keyword>
<keyword evidence="1" id="KW-1133">Transmembrane helix</keyword>
<dbReference type="EMBL" id="JAVDTR010000015">
    <property type="protein sequence ID" value="MDR6726174.1"/>
    <property type="molecule type" value="Genomic_DNA"/>
</dbReference>
<evidence type="ECO:0000313" key="2">
    <source>
        <dbReference type="EMBL" id="MDR6726174.1"/>
    </source>
</evidence>
<reference evidence="2" key="1">
    <citation type="submission" date="2023-07" db="EMBL/GenBank/DDBJ databases">
        <title>Sorghum-associated microbial communities from plants grown in Nebraska, USA.</title>
        <authorList>
            <person name="Schachtman D."/>
        </authorList>
    </citation>
    <scope>NUCLEOTIDE SEQUENCE</scope>
    <source>
        <strain evidence="2">BE80</strain>
    </source>
</reference>
<evidence type="ECO:0000313" key="3">
    <source>
        <dbReference type="Proteomes" id="UP001254832"/>
    </source>
</evidence>
<organism evidence="2 3">
    <name type="scientific">Paenibacillus amylolyticus</name>
    <dbReference type="NCBI Taxonomy" id="1451"/>
    <lineage>
        <taxon>Bacteria</taxon>
        <taxon>Bacillati</taxon>
        <taxon>Bacillota</taxon>
        <taxon>Bacilli</taxon>
        <taxon>Bacillales</taxon>
        <taxon>Paenibacillaceae</taxon>
        <taxon>Paenibacillus</taxon>
    </lineage>
</organism>
<accession>A0AAP5H4H8</accession>